<feature type="region of interest" description="Disordered" evidence="2">
    <location>
        <begin position="193"/>
        <end position="251"/>
    </location>
</feature>
<dbReference type="OrthoDB" id="3358418at2759"/>
<feature type="region of interest" description="Disordered" evidence="2">
    <location>
        <begin position="415"/>
        <end position="437"/>
    </location>
</feature>
<feature type="coiled-coil region" evidence="1">
    <location>
        <begin position="117"/>
        <end position="144"/>
    </location>
</feature>
<evidence type="ECO:0000256" key="2">
    <source>
        <dbReference type="SAM" id="MobiDB-lite"/>
    </source>
</evidence>
<proteinExistence type="predicted"/>
<keyword evidence="4" id="KW-1185">Reference proteome</keyword>
<evidence type="ECO:0000313" key="3">
    <source>
        <dbReference type="EMBL" id="KAF9782915.1"/>
    </source>
</evidence>
<accession>A0A9P6HB33</accession>
<dbReference type="Proteomes" id="UP000736335">
    <property type="component" value="Unassembled WGS sequence"/>
</dbReference>
<comment type="caution">
    <text evidence="3">The sequence shown here is derived from an EMBL/GenBank/DDBJ whole genome shotgun (WGS) entry which is preliminary data.</text>
</comment>
<reference evidence="3" key="1">
    <citation type="journal article" date="2020" name="Nat. Commun.">
        <title>Large-scale genome sequencing of mycorrhizal fungi provides insights into the early evolution of symbiotic traits.</title>
        <authorList>
            <person name="Miyauchi S."/>
            <person name="Kiss E."/>
            <person name="Kuo A."/>
            <person name="Drula E."/>
            <person name="Kohler A."/>
            <person name="Sanchez-Garcia M."/>
            <person name="Morin E."/>
            <person name="Andreopoulos B."/>
            <person name="Barry K.W."/>
            <person name="Bonito G."/>
            <person name="Buee M."/>
            <person name="Carver A."/>
            <person name="Chen C."/>
            <person name="Cichocki N."/>
            <person name="Clum A."/>
            <person name="Culley D."/>
            <person name="Crous P.W."/>
            <person name="Fauchery L."/>
            <person name="Girlanda M."/>
            <person name="Hayes R.D."/>
            <person name="Keri Z."/>
            <person name="LaButti K."/>
            <person name="Lipzen A."/>
            <person name="Lombard V."/>
            <person name="Magnuson J."/>
            <person name="Maillard F."/>
            <person name="Murat C."/>
            <person name="Nolan M."/>
            <person name="Ohm R.A."/>
            <person name="Pangilinan J."/>
            <person name="Pereira M.F."/>
            <person name="Perotto S."/>
            <person name="Peter M."/>
            <person name="Pfister S."/>
            <person name="Riley R."/>
            <person name="Sitrit Y."/>
            <person name="Stielow J.B."/>
            <person name="Szollosi G."/>
            <person name="Zifcakova L."/>
            <person name="Stursova M."/>
            <person name="Spatafora J.W."/>
            <person name="Tedersoo L."/>
            <person name="Vaario L.M."/>
            <person name="Yamada A."/>
            <person name="Yan M."/>
            <person name="Wang P."/>
            <person name="Xu J."/>
            <person name="Bruns T."/>
            <person name="Baldrian P."/>
            <person name="Vilgalys R."/>
            <person name="Dunand C."/>
            <person name="Henrissat B."/>
            <person name="Grigoriev I.V."/>
            <person name="Hibbett D."/>
            <person name="Nagy L.G."/>
            <person name="Martin F.M."/>
        </authorList>
    </citation>
    <scope>NUCLEOTIDE SEQUENCE</scope>
    <source>
        <strain evidence="3">UH-Tt-Lm1</strain>
    </source>
</reference>
<name>A0A9P6HB33_9AGAM</name>
<evidence type="ECO:0000313" key="4">
    <source>
        <dbReference type="Proteomes" id="UP000736335"/>
    </source>
</evidence>
<evidence type="ECO:0000256" key="1">
    <source>
        <dbReference type="SAM" id="Coils"/>
    </source>
</evidence>
<dbReference type="EMBL" id="WIUZ02000011">
    <property type="protein sequence ID" value="KAF9782915.1"/>
    <property type="molecule type" value="Genomic_DNA"/>
</dbReference>
<feature type="compositionally biased region" description="Acidic residues" evidence="2">
    <location>
        <begin position="226"/>
        <end position="236"/>
    </location>
</feature>
<feature type="compositionally biased region" description="Polar residues" evidence="2">
    <location>
        <begin position="193"/>
        <end position="216"/>
    </location>
</feature>
<gene>
    <name evidence="3" type="ORF">BJ322DRAFT_1073300</name>
</gene>
<dbReference type="AlphaFoldDB" id="A0A9P6HB33"/>
<sequence length="577" mass="65621">MPTSELSDALNPNVVRPRNYDDVLVYQDRQAHSNFHHLNLPYAQPPQQPQYEYVPHRSELELAVVEPALSQSQPPAPVDHTWEVIRILANLREFEQAEQTRRSTWEREQRDIQARIQGEYERRFRTMQEEIDNLKERIRRFESATAAVPATSQNTVSEPPRELTPFQDLSQEHLSLSNQDSSFPLFVQGSSMESTSYQGNGVSDSISTTDGVQTPCSRKRTTSPSSDEDESSECDEFPSASRPTKRINGHDTRCLTVQHAMRLHLNRLMSTGEDDPLPANHIEGAPLADNEPVRFVWGRTIRQSQHNARMKIRVIGDLMENKGLYKHVPNDDFTMDNLDIVFDQTFSTLRSRYKAQNDANVAQKRKKKDINKMIKIRRANRKRAKLEFRTACRAKNETYSQPTFDGAFQLECMSSEESEDGTASGDQPQTRLTGRAPKSSVIHVRGLGWRSSRLVQLFHILDEVGQNDPALSSTLPRGDKGKHKMTGAAKDTNRAGAFVFPPKGVSSWMISRGWLGRANLVHRDLGNLLTGLIVDHPEFDFRLVTALLGHDNETEESRYHMQQYNTSSSLQYALARP</sequence>
<keyword evidence="1" id="KW-0175">Coiled coil</keyword>
<protein>
    <submittedName>
        <fullName evidence="3">Uncharacterized protein</fullName>
    </submittedName>
</protein>
<reference evidence="3" key="2">
    <citation type="submission" date="2020-11" db="EMBL/GenBank/DDBJ databases">
        <authorList>
            <consortium name="DOE Joint Genome Institute"/>
            <person name="Kuo A."/>
            <person name="Miyauchi S."/>
            <person name="Kiss E."/>
            <person name="Drula E."/>
            <person name="Kohler A."/>
            <person name="Sanchez-Garcia M."/>
            <person name="Andreopoulos B."/>
            <person name="Barry K.W."/>
            <person name="Bonito G."/>
            <person name="Buee M."/>
            <person name="Carver A."/>
            <person name="Chen C."/>
            <person name="Cichocki N."/>
            <person name="Clum A."/>
            <person name="Culley D."/>
            <person name="Crous P.W."/>
            <person name="Fauchery L."/>
            <person name="Girlanda M."/>
            <person name="Hayes R."/>
            <person name="Keri Z."/>
            <person name="Labutti K."/>
            <person name="Lipzen A."/>
            <person name="Lombard V."/>
            <person name="Magnuson J."/>
            <person name="Maillard F."/>
            <person name="Morin E."/>
            <person name="Murat C."/>
            <person name="Nolan M."/>
            <person name="Ohm R."/>
            <person name="Pangilinan J."/>
            <person name="Pereira M."/>
            <person name="Perotto S."/>
            <person name="Peter M."/>
            <person name="Riley R."/>
            <person name="Sitrit Y."/>
            <person name="Stielow B."/>
            <person name="Szollosi G."/>
            <person name="Zifcakova L."/>
            <person name="Stursova M."/>
            <person name="Spatafora J.W."/>
            <person name="Tedersoo L."/>
            <person name="Vaario L.-M."/>
            <person name="Yamada A."/>
            <person name="Yan M."/>
            <person name="Wang P."/>
            <person name="Xu J."/>
            <person name="Bruns T."/>
            <person name="Baldrian P."/>
            <person name="Vilgalys R."/>
            <person name="Henrissat B."/>
            <person name="Grigoriev I.V."/>
            <person name="Hibbett D."/>
            <person name="Nagy L.G."/>
            <person name="Martin F.M."/>
        </authorList>
    </citation>
    <scope>NUCLEOTIDE SEQUENCE</scope>
    <source>
        <strain evidence="3">UH-Tt-Lm1</strain>
    </source>
</reference>
<organism evidence="3 4">
    <name type="scientific">Thelephora terrestris</name>
    <dbReference type="NCBI Taxonomy" id="56493"/>
    <lineage>
        <taxon>Eukaryota</taxon>
        <taxon>Fungi</taxon>
        <taxon>Dikarya</taxon>
        <taxon>Basidiomycota</taxon>
        <taxon>Agaricomycotina</taxon>
        <taxon>Agaricomycetes</taxon>
        <taxon>Thelephorales</taxon>
        <taxon>Thelephoraceae</taxon>
        <taxon>Thelephora</taxon>
    </lineage>
</organism>